<dbReference type="AlphaFoldDB" id="A0A1H7PX53"/>
<proteinExistence type="predicted"/>
<accession>A0A1H7PX53</accession>
<evidence type="ECO:0000313" key="1">
    <source>
        <dbReference type="EMBL" id="SEL40313.1"/>
    </source>
</evidence>
<dbReference type="Proteomes" id="UP000198620">
    <property type="component" value="Unassembled WGS sequence"/>
</dbReference>
<dbReference type="EMBL" id="FOBH01000010">
    <property type="protein sequence ID" value="SEL40313.1"/>
    <property type="molecule type" value="Genomic_DNA"/>
</dbReference>
<keyword evidence="2" id="KW-1185">Reference proteome</keyword>
<protein>
    <submittedName>
        <fullName evidence="1">Uncharacterized protein</fullName>
    </submittedName>
</protein>
<organism evidence="1 2">
    <name type="scientific">Nitrosovibrio tenuis</name>
    <dbReference type="NCBI Taxonomy" id="1233"/>
    <lineage>
        <taxon>Bacteria</taxon>
        <taxon>Pseudomonadati</taxon>
        <taxon>Pseudomonadota</taxon>
        <taxon>Betaproteobacteria</taxon>
        <taxon>Nitrosomonadales</taxon>
        <taxon>Nitrosomonadaceae</taxon>
        <taxon>Nitrosovibrio</taxon>
    </lineage>
</organism>
<gene>
    <name evidence="1" type="ORF">SAMN05216387_11043</name>
</gene>
<evidence type="ECO:0000313" key="2">
    <source>
        <dbReference type="Proteomes" id="UP000198620"/>
    </source>
</evidence>
<sequence length="33" mass="3414">MQALYLLALDPVAETLADAGSYGFGEGGVVRTQ</sequence>
<reference evidence="1 2" key="1">
    <citation type="submission" date="2016-10" db="EMBL/GenBank/DDBJ databases">
        <authorList>
            <person name="de Groot N.N."/>
        </authorList>
    </citation>
    <scope>NUCLEOTIDE SEQUENCE [LARGE SCALE GENOMIC DNA]</scope>
    <source>
        <strain evidence="1 2">Nv1</strain>
    </source>
</reference>
<name>A0A1H7PX53_9PROT</name>